<protein>
    <submittedName>
        <fullName evidence="1">Uncharacterized protein</fullName>
    </submittedName>
</protein>
<dbReference type="EMBL" id="JAPDRP010000013">
    <property type="protein sequence ID" value="KAJ9642490.1"/>
    <property type="molecule type" value="Genomic_DNA"/>
</dbReference>
<sequence length="250" mass="27177">MKACETGRSGLPPGVAIRRMAPFVLDPRAAAPQNDWQSEHRPIHTKDTLWQDIVSEYSNLSLTYPCRDRLAAIAGIAERMAAESQDVYVAGLWIKAELINSGKVTLLKEELEPWATVFNRLQPPMAGRGWSWASVDGGVSFPIISETLVRLAWIVDVGVNVVDGMEKFGQTASAKLTLEGLLMPATWDTGVQGRVSGKDEPINVEGYNANVYGIEQPARCVFDCGMAVLVDQANVKALAVVNVGPTVREV</sequence>
<keyword evidence="2" id="KW-1185">Reference proteome</keyword>
<name>A0ACC2Z4L5_9PEZI</name>
<accession>A0ACC2Z4L5</accession>
<comment type="caution">
    <text evidence="1">The sequence shown here is derived from an EMBL/GenBank/DDBJ whole genome shotgun (WGS) entry which is preliminary data.</text>
</comment>
<reference evidence="1" key="1">
    <citation type="submission" date="2022-10" db="EMBL/GenBank/DDBJ databases">
        <title>Culturing micro-colonial fungi from biological soil crusts in the Mojave desert and describing Neophaeococcomyces mojavensis, and introducing the new genera and species Taxawa tesnikishii.</title>
        <authorList>
            <person name="Kurbessoian T."/>
            <person name="Stajich J.E."/>
        </authorList>
    </citation>
    <scope>NUCLEOTIDE SEQUENCE</scope>
    <source>
        <strain evidence="1">JES_115</strain>
    </source>
</reference>
<dbReference type="Proteomes" id="UP001172680">
    <property type="component" value="Unassembled WGS sequence"/>
</dbReference>
<evidence type="ECO:0000313" key="1">
    <source>
        <dbReference type="EMBL" id="KAJ9642490.1"/>
    </source>
</evidence>
<evidence type="ECO:0000313" key="2">
    <source>
        <dbReference type="Proteomes" id="UP001172680"/>
    </source>
</evidence>
<organism evidence="1 2">
    <name type="scientific">Coniosporium tulheliwenetii</name>
    <dbReference type="NCBI Taxonomy" id="3383036"/>
    <lineage>
        <taxon>Eukaryota</taxon>
        <taxon>Fungi</taxon>
        <taxon>Dikarya</taxon>
        <taxon>Ascomycota</taxon>
        <taxon>Pezizomycotina</taxon>
        <taxon>Dothideomycetes</taxon>
        <taxon>Dothideomycetes incertae sedis</taxon>
        <taxon>Coniosporium</taxon>
    </lineage>
</organism>
<gene>
    <name evidence="1" type="ORF">H2199_004871</name>
</gene>
<proteinExistence type="predicted"/>